<name>A0A9X1F387_9SPHN</name>
<evidence type="ECO:0000313" key="2">
    <source>
        <dbReference type="Proteomes" id="UP001138681"/>
    </source>
</evidence>
<dbReference type="RefSeq" id="WP_218404722.1">
    <property type="nucleotide sequence ID" value="NZ_JAGSPC010000001.1"/>
</dbReference>
<sequence>MPMLQARFIGYLAQIRSVSDAALAVGMAREGAYRLRGRDGAEGFASVWDMALARRDTGEGLAQLAAARLRALEALAPLRKVTHAQLDWRIESGKFQVVLKRGRFDSVLHSPDNNALLCAMRRAGMVDLSAMRMPK</sequence>
<accession>A0A9X1F387</accession>
<evidence type="ECO:0000313" key="1">
    <source>
        <dbReference type="EMBL" id="MBV7259501.1"/>
    </source>
</evidence>
<keyword evidence="2" id="KW-1185">Reference proteome</keyword>
<dbReference type="Proteomes" id="UP001138681">
    <property type="component" value="Unassembled WGS sequence"/>
</dbReference>
<dbReference type="EMBL" id="JAGSPC010000001">
    <property type="protein sequence ID" value="MBV7259501.1"/>
    <property type="molecule type" value="Genomic_DNA"/>
</dbReference>
<reference evidence="1" key="1">
    <citation type="submission" date="2021-04" db="EMBL/GenBank/DDBJ databases">
        <authorList>
            <person name="Pira H."/>
            <person name="Risdian C."/>
            <person name="Wink J."/>
        </authorList>
    </citation>
    <scope>NUCLEOTIDE SEQUENCE</scope>
    <source>
        <strain evidence="1">WH158</strain>
    </source>
</reference>
<protein>
    <submittedName>
        <fullName evidence="1">Uncharacterized protein</fullName>
    </submittedName>
</protein>
<dbReference type="AlphaFoldDB" id="A0A9X1F387"/>
<proteinExistence type="predicted"/>
<organism evidence="1 2">
    <name type="scientific">Erythrobacter crassostreae</name>
    <dbReference type="NCBI Taxonomy" id="2828328"/>
    <lineage>
        <taxon>Bacteria</taxon>
        <taxon>Pseudomonadati</taxon>
        <taxon>Pseudomonadota</taxon>
        <taxon>Alphaproteobacteria</taxon>
        <taxon>Sphingomonadales</taxon>
        <taxon>Erythrobacteraceae</taxon>
        <taxon>Erythrobacter/Porphyrobacter group</taxon>
        <taxon>Erythrobacter</taxon>
    </lineage>
</organism>
<gene>
    <name evidence="1" type="ORF">KCG46_07940</name>
</gene>
<comment type="caution">
    <text evidence="1">The sequence shown here is derived from an EMBL/GenBank/DDBJ whole genome shotgun (WGS) entry which is preliminary data.</text>
</comment>